<keyword evidence="3" id="KW-1185">Reference proteome</keyword>
<feature type="region of interest" description="Disordered" evidence="1">
    <location>
        <begin position="67"/>
        <end position="86"/>
    </location>
</feature>
<dbReference type="AlphaFoldDB" id="A0AAJ6HSX3"/>
<evidence type="ECO:0000313" key="3">
    <source>
        <dbReference type="Proteomes" id="UP001235874"/>
    </source>
</evidence>
<dbReference type="RefSeq" id="WP_306270718.1">
    <property type="nucleotide sequence ID" value="NZ_CP130472.1"/>
</dbReference>
<sequence length="106" mass="11691">MSEQLDKLLQHRYIYVPRGQTTDTIEPGKRLGLAVARSRRARLTVVVPRKNSATHHPELAKLEIVTERSGSPRHGRPLGSSWRQRADSGVGRCLGIIAACPKPCTA</sequence>
<proteinExistence type="predicted"/>
<name>A0AAJ6HSX3_9ACTN</name>
<dbReference type="EMBL" id="CP130472">
    <property type="protein sequence ID" value="WLS43299.1"/>
    <property type="molecule type" value="Genomic_DNA"/>
</dbReference>
<protein>
    <submittedName>
        <fullName evidence="2">Uncharacterized protein</fullName>
    </submittedName>
</protein>
<evidence type="ECO:0000313" key="2">
    <source>
        <dbReference type="EMBL" id="WLS43299.1"/>
    </source>
</evidence>
<gene>
    <name evidence="2" type="ORF">Q3V37_17950</name>
</gene>
<dbReference type="KEGG" id="mprn:Q3V37_17950"/>
<reference evidence="2 3" key="1">
    <citation type="submission" date="2023-07" db="EMBL/GenBank/DDBJ databases">
        <title>Micromonospora profundi TRM 95458 converts glycerol to a new osmotic compound.</title>
        <authorList>
            <person name="Lu D."/>
        </authorList>
    </citation>
    <scope>NUCLEOTIDE SEQUENCE [LARGE SCALE GENOMIC DNA]</scope>
    <source>
        <strain evidence="2 3">TRM95458</strain>
    </source>
</reference>
<organism evidence="2 3">
    <name type="scientific">Micromonospora profundi</name>
    <dbReference type="NCBI Taxonomy" id="1420889"/>
    <lineage>
        <taxon>Bacteria</taxon>
        <taxon>Bacillati</taxon>
        <taxon>Actinomycetota</taxon>
        <taxon>Actinomycetes</taxon>
        <taxon>Micromonosporales</taxon>
        <taxon>Micromonosporaceae</taxon>
        <taxon>Micromonospora</taxon>
    </lineage>
</organism>
<evidence type="ECO:0000256" key="1">
    <source>
        <dbReference type="SAM" id="MobiDB-lite"/>
    </source>
</evidence>
<accession>A0AAJ6HSX3</accession>
<dbReference type="Proteomes" id="UP001235874">
    <property type="component" value="Chromosome"/>
</dbReference>